<accession>A0A3M7QJI5</accession>
<comment type="caution">
    <text evidence="1">The sequence shown here is derived from an EMBL/GenBank/DDBJ whole genome shotgun (WGS) entry which is preliminary data.</text>
</comment>
<organism evidence="1 2">
    <name type="scientific">Brachionus plicatilis</name>
    <name type="common">Marine rotifer</name>
    <name type="synonym">Brachionus muelleri</name>
    <dbReference type="NCBI Taxonomy" id="10195"/>
    <lineage>
        <taxon>Eukaryota</taxon>
        <taxon>Metazoa</taxon>
        <taxon>Spiralia</taxon>
        <taxon>Gnathifera</taxon>
        <taxon>Rotifera</taxon>
        <taxon>Eurotatoria</taxon>
        <taxon>Monogononta</taxon>
        <taxon>Pseudotrocha</taxon>
        <taxon>Ploima</taxon>
        <taxon>Brachionidae</taxon>
        <taxon>Brachionus</taxon>
    </lineage>
</organism>
<proteinExistence type="predicted"/>
<reference evidence="1 2" key="1">
    <citation type="journal article" date="2018" name="Sci. Rep.">
        <title>Genomic signatures of local adaptation to the degree of environmental predictability in rotifers.</title>
        <authorList>
            <person name="Franch-Gras L."/>
            <person name="Hahn C."/>
            <person name="Garcia-Roger E.M."/>
            <person name="Carmona M.J."/>
            <person name="Serra M."/>
            <person name="Gomez A."/>
        </authorList>
    </citation>
    <scope>NUCLEOTIDE SEQUENCE [LARGE SCALE GENOMIC DNA]</scope>
    <source>
        <strain evidence="1">HYR1</strain>
    </source>
</reference>
<dbReference type="EMBL" id="REGN01006041">
    <property type="protein sequence ID" value="RNA11118.1"/>
    <property type="molecule type" value="Genomic_DNA"/>
</dbReference>
<evidence type="ECO:0000313" key="2">
    <source>
        <dbReference type="Proteomes" id="UP000276133"/>
    </source>
</evidence>
<sequence length="107" mass="12554">MIYKRNQNILVSVQADSKRAKIFQNHDRYPINRTPFQTIEKKNSTYNLKHCLNQNSYFWDLPNFHSKCYLFEYRFEYAYSISSLVNGPTTASNRLSIGPVSSVGIQH</sequence>
<keyword evidence="2" id="KW-1185">Reference proteome</keyword>
<dbReference type="Proteomes" id="UP000276133">
    <property type="component" value="Unassembled WGS sequence"/>
</dbReference>
<evidence type="ECO:0000313" key="1">
    <source>
        <dbReference type="EMBL" id="RNA11118.1"/>
    </source>
</evidence>
<dbReference type="AlphaFoldDB" id="A0A3M7QJI5"/>
<protein>
    <submittedName>
        <fullName evidence="1">Uncharacterized protein</fullName>
    </submittedName>
</protein>
<name>A0A3M7QJI5_BRAPC</name>
<gene>
    <name evidence="1" type="ORF">BpHYR1_040555</name>
</gene>